<proteinExistence type="predicted"/>
<evidence type="ECO:0000313" key="2">
    <source>
        <dbReference type="Proteomes" id="UP000799423"/>
    </source>
</evidence>
<dbReference type="EMBL" id="MU006337">
    <property type="protein sequence ID" value="KAF2846188.1"/>
    <property type="molecule type" value="Genomic_DNA"/>
</dbReference>
<protein>
    <submittedName>
        <fullName evidence="1">Uncharacterized protein</fullName>
    </submittedName>
</protein>
<reference evidence="1" key="1">
    <citation type="submission" date="2020-01" db="EMBL/GenBank/DDBJ databases">
        <authorList>
            <consortium name="DOE Joint Genome Institute"/>
            <person name="Haridas S."/>
            <person name="Albert R."/>
            <person name="Binder M."/>
            <person name="Bloem J."/>
            <person name="Labutti K."/>
            <person name="Salamov A."/>
            <person name="Andreopoulos B."/>
            <person name="Baker S.E."/>
            <person name="Barry K."/>
            <person name="Bills G."/>
            <person name="Bluhm B.H."/>
            <person name="Cannon C."/>
            <person name="Castanera R."/>
            <person name="Culley D.E."/>
            <person name="Daum C."/>
            <person name="Ezra D."/>
            <person name="Gonzalez J.B."/>
            <person name="Henrissat B."/>
            <person name="Kuo A."/>
            <person name="Liang C."/>
            <person name="Lipzen A."/>
            <person name="Lutzoni F."/>
            <person name="Magnuson J."/>
            <person name="Mondo S."/>
            <person name="Nolan M."/>
            <person name="Ohm R."/>
            <person name="Pangilinan J."/>
            <person name="Park H.-J."/>
            <person name="Ramirez L."/>
            <person name="Alfaro M."/>
            <person name="Sun H."/>
            <person name="Tritt A."/>
            <person name="Yoshinaga Y."/>
            <person name="Zwiers L.-H."/>
            <person name="Turgeon B.G."/>
            <person name="Goodwin S.B."/>
            <person name="Spatafora J.W."/>
            <person name="Crous P.W."/>
            <person name="Grigoriev I.V."/>
        </authorList>
    </citation>
    <scope>NUCLEOTIDE SEQUENCE</scope>
    <source>
        <strain evidence="1">IPT5</strain>
    </source>
</reference>
<evidence type="ECO:0000313" key="1">
    <source>
        <dbReference type="EMBL" id="KAF2846188.1"/>
    </source>
</evidence>
<sequence length="432" mass="49034">MWEATWYSTQPKGLSKAHTSYEREDPARYGVTLYKIRYAAAETLISSPPTSSYVGPLTAYCHAKVEAAGLPMVMPRYTRECRKSTTGGRLTLEFRDPEQVAFDFLVRYVSPTQTTDPALYQPRNAAMSASAATTLLDSFKEALPKYTMSPELEKKQQTAKPPSTTGDKTWDMKVPQYLIKHPLEHWTKPAAQFLELDEPRRKLSSRQIYDWEKNNLKTEADVVGLAGKFLVKPVFDAINIKHNNQISNGAAWSKGGTRADLCFNIDGPHEKIVLVLEFKCRFYIKPDELRKALDEDEESQIQKLKTRGIMDLLSPGGHTAKHLKQVCASAKEHSCNYAALCDYESLVLIKLSPRSIDEPRYERKSFFRRADITIVPPQYFRLALLGFLDEAIQRHVDIYPHLGSFIILGQIEVESSIASKRQMNRVPRARVA</sequence>
<accession>A0A6A7AVP1</accession>
<dbReference type="OrthoDB" id="2896980at2759"/>
<dbReference type="Proteomes" id="UP000799423">
    <property type="component" value="Unassembled WGS sequence"/>
</dbReference>
<dbReference type="AlphaFoldDB" id="A0A6A7AVP1"/>
<keyword evidence="2" id="KW-1185">Reference proteome</keyword>
<organism evidence="1 2">
    <name type="scientific">Plenodomus tracheiphilus IPT5</name>
    <dbReference type="NCBI Taxonomy" id="1408161"/>
    <lineage>
        <taxon>Eukaryota</taxon>
        <taxon>Fungi</taxon>
        <taxon>Dikarya</taxon>
        <taxon>Ascomycota</taxon>
        <taxon>Pezizomycotina</taxon>
        <taxon>Dothideomycetes</taxon>
        <taxon>Pleosporomycetidae</taxon>
        <taxon>Pleosporales</taxon>
        <taxon>Pleosporineae</taxon>
        <taxon>Leptosphaeriaceae</taxon>
        <taxon>Plenodomus</taxon>
    </lineage>
</organism>
<gene>
    <name evidence="1" type="ORF">T440DRAFT_482742</name>
</gene>
<name>A0A6A7AVP1_9PLEO</name>